<feature type="compositionally biased region" description="Low complexity" evidence="5">
    <location>
        <begin position="560"/>
        <end position="583"/>
    </location>
</feature>
<dbReference type="EMBL" id="JAAIUW010000006">
    <property type="protein sequence ID" value="KAF7826726.1"/>
    <property type="molecule type" value="Genomic_DNA"/>
</dbReference>
<keyword evidence="8" id="KW-1185">Reference proteome</keyword>
<accession>A0A834TU13</accession>
<dbReference type="Pfam" id="PF10551">
    <property type="entry name" value="MULE"/>
    <property type="match status" value="1"/>
</dbReference>
<evidence type="ECO:0000256" key="5">
    <source>
        <dbReference type="SAM" id="MobiDB-lite"/>
    </source>
</evidence>
<organism evidence="7 8">
    <name type="scientific">Senna tora</name>
    <dbReference type="NCBI Taxonomy" id="362788"/>
    <lineage>
        <taxon>Eukaryota</taxon>
        <taxon>Viridiplantae</taxon>
        <taxon>Streptophyta</taxon>
        <taxon>Embryophyta</taxon>
        <taxon>Tracheophyta</taxon>
        <taxon>Spermatophyta</taxon>
        <taxon>Magnoliopsida</taxon>
        <taxon>eudicotyledons</taxon>
        <taxon>Gunneridae</taxon>
        <taxon>Pentapetalae</taxon>
        <taxon>rosids</taxon>
        <taxon>fabids</taxon>
        <taxon>Fabales</taxon>
        <taxon>Fabaceae</taxon>
        <taxon>Caesalpinioideae</taxon>
        <taxon>Cassia clade</taxon>
        <taxon>Senna</taxon>
    </lineage>
</organism>
<keyword evidence="1" id="KW-0479">Metal-binding</keyword>
<evidence type="ECO:0000256" key="3">
    <source>
        <dbReference type="ARBA" id="ARBA00022833"/>
    </source>
</evidence>
<evidence type="ECO:0000256" key="1">
    <source>
        <dbReference type="ARBA" id="ARBA00022723"/>
    </source>
</evidence>
<reference evidence="7" key="1">
    <citation type="submission" date="2020-09" db="EMBL/GenBank/DDBJ databases">
        <title>Genome-Enabled Discovery of Anthraquinone Biosynthesis in Senna tora.</title>
        <authorList>
            <person name="Kang S.-H."/>
            <person name="Pandey R.P."/>
            <person name="Lee C.-M."/>
            <person name="Sim J.-S."/>
            <person name="Jeong J.-T."/>
            <person name="Choi B.-S."/>
            <person name="Jung M."/>
            <person name="Ginzburg D."/>
            <person name="Zhao K."/>
            <person name="Won S.Y."/>
            <person name="Oh T.-J."/>
            <person name="Yu Y."/>
            <person name="Kim N.-H."/>
            <person name="Lee O.R."/>
            <person name="Lee T.-H."/>
            <person name="Bashyal P."/>
            <person name="Kim T.-S."/>
            <person name="Lee W.-H."/>
            <person name="Kawkins C."/>
            <person name="Kim C.-K."/>
            <person name="Kim J.S."/>
            <person name="Ahn B.O."/>
            <person name="Rhee S.Y."/>
            <person name="Sohng J.K."/>
        </authorList>
    </citation>
    <scope>NUCLEOTIDE SEQUENCE</scope>
    <source>
        <tissue evidence="7">Leaf</tissue>
    </source>
</reference>
<dbReference type="InterPro" id="IPR007527">
    <property type="entry name" value="Znf_SWIM"/>
</dbReference>
<keyword evidence="3" id="KW-0862">Zinc</keyword>
<proteinExistence type="predicted"/>
<evidence type="ECO:0000259" key="6">
    <source>
        <dbReference type="PROSITE" id="PS50966"/>
    </source>
</evidence>
<name>A0A834TU13_9FABA</name>
<feature type="region of interest" description="Disordered" evidence="5">
    <location>
        <begin position="554"/>
        <end position="593"/>
    </location>
</feature>
<dbReference type="Pfam" id="PF04434">
    <property type="entry name" value="SWIM"/>
    <property type="match status" value="1"/>
</dbReference>
<dbReference type="PROSITE" id="PS50966">
    <property type="entry name" value="ZF_SWIM"/>
    <property type="match status" value="1"/>
</dbReference>
<gene>
    <name evidence="7" type="ORF">G2W53_017890</name>
</gene>
<evidence type="ECO:0000313" key="8">
    <source>
        <dbReference type="Proteomes" id="UP000634136"/>
    </source>
</evidence>
<protein>
    <submittedName>
        <fullName evidence="7">Protein FAR1-RELATED SEQUENCE 5-like</fullName>
    </submittedName>
</protein>
<dbReference type="Proteomes" id="UP000634136">
    <property type="component" value="Unassembled WGS sequence"/>
</dbReference>
<dbReference type="InterPro" id="IPR018289">
    <property type="entry name" value="MULE_transposase_dom"/>
</dbReference>
<evidence type="ECO:0000313" key="7">
    <source>
        <dbReference type="EMBL" id="KAF7826726.1"/>
    </source>
</evidence>
<sequence length="658" mass="76214">MGLVNENGKFKVYDLVEEHNHVLHLPNTTHMLPSQRRISKVQAHGIELAADSGLQQKASFELLSKEAGGRGNLGFTRLDLKNYLRTRRQKDLIYGEAGCLLRYFHDQKLKDPLFFYDYQMDNEEQITNIFWADSRMILDYGHFGDVVSFDTTYCINKAHRPLAIFSGFNHFRGGVIFGAAFFYDETAASFKWLFETFLRANLQKKPKTIFTNQDQAMAKALREVMPEVYHGLCTWHLMQNDIKHLGNLMKAESHFLQDFKSCMYQYEEVTHFEEAWSKLLSHYNVQENKWLSSVYTLKEKWATCYMNSAFTLGMRSTQLSESLNADFKRYLTQNININEFLTHFERVVEDKRYSELVCEFNLRDKLPRLNYSLSPMVIQATKVYTPPIFDKFQYEFNISLACSIKYRYESEACFEYGITIVGREEEFRVWFNPPQKALSCSCKRFENFGILCGHALKVLDANEIKIIPDQYILVRWTKDARGGVILDVKENEVDEDRKLIRTQRHRQLWPDLTYLTSKVIDSEEGFLLVANGMKELRKQAEELLEREKDVNNVKDASIPPLSASSQSMGASSSQPMSASLSQPKGIKKRQGNKRTRCYKNWNKEVVNQVNSQCIEGYGNPFGFTRLLLEPYDLSTLSLGGFQLDGDNSNVNDQASQQS</sequence>
<dbReference type="SMART" id="SM00575">
    <property type="entry name" value="ZnF_PMZ"/>
    <property type="match status" value="1"/>
</dbReference>
<feature type="domain" description="SWIM-type" evidence="6">
    <location>
        <begin position="427"/>
        <end position="463"/>
    </location>
</feature>
<evidence type="ECO:0000256" key="2">
    <source>
        <dbReference type="ARBA" id="ARBA00022771"/>
    </source>
</evidence>
<dbReference type="PANTHER" id="PTHR47718">
    <property type="entry name" value="OS01G0519700 PROTEIN"/>
    <property type="match status" value="1"/>
</dbReference>
<keyword evidence="2 4" id="KW-0863">Zinc-finger</keyword>
<dbReference type="PANTHER" id="PTHR47718:SF2">
    <property type="entry name" value="PROTEIN FAR1-RELATED SEQUENCE 5-LIKE"/>
    <property type="match status" value="1"/>
</dbReference>
<dbReference type="OrthoDB" id="1894539at2759"/>
<evidence type="ECO:0000256" key="4">
    <source>
        <dbReference type="PROSITE-ProRule" id="PRU00325"/>
    </source>
</evidence>
<dbReference type="InterPro" id="IPR006564">
    <property type="entry name" value="Znf_PMZ"/>
</dbReference>
<dbReference type="AlphaFoldDB" id="A0A834TU13"/>
<dbReference type="GO" id="GO:0008270">
    <property type="term" value="F:zinc ion binding"/>
    <property type="evidence" value="ECO:0007669"/>
    <property type="project" value="UniProtKB-KW"/>
</dbReference>
<comment type="caution">
    <text evidence="7">The sequence shown here is derived from an EMBL/GenBank/DDBJ whole genome shotgun (WGS) entry which is preliminary data.</text>
</comment>